<dbReference type="InterPro" id="IPR051216">
    <property type="entry name" value="Teneurin"/>
</dbReference>
<sequence>MKVSYKKGDGSNIYLKHKPRVILTAMGDGHQRPLDCSDCEGQATKQRLLAPVALAAASDGSLYVGDFNLVRKIQTDGIVRTVCHKGFLSIPHVAQSARWNPVYF</sequence>
<dbReference type="EMBL" id="CAACVG010010258">
    <property type="protein sequence ID" value="VEN55377.1"/>
    <property type="molecule type" value="Genomic_DNA"/>
</dbReference>
<evidence type="ECO:0000256" key="2">
    <source>
        <dbReference type="ARBA" id="ARBA00022737"/>
    </source>
</evidence>
<name>A0A653D7S0_CALMS</name>
<dbReference type="Pfam" id="PF25021">
    <property type="entry name" value="TEN_NHL"/>
    <property type="match status" value="1"/>
</dbReference>
<reference evidence="5 6" key="1">
    <citation type="submission" date="2019-01" db="EMBL/GenBank/DDBJ databases">
        <authorList>
            <person name="Sayadi A."/>
        </authorList>
    </citation>
    <scope>NUCLEOTIDE SEQUENCE [LARGE SCALE GENOMIC DNA]</scope>
</reference>
<protein>
    <recommendedName>
        <fullName evidence="4">Teneurin NHL domain-containing protein</fullName>
    </recommendedName>
</protein>
<evidence type="ECO:0000256" key="3">
    <source>
        <dbReference type="ARBA" id="ARBA00023157"/>
    </source>
</evidence>
<evidence type="ECO:0000313" key="5">
    <source>
        <dbReference type="EMBL" id="VEN55377.1"/>
    </source>
</evidence>
<dbReference type="PANTHER" id="PTHR11219:SF72">
    <property type="entry name" value="TENEURIN-M"/>
    <property type="match status" value="1"/>
</dbReference>
<dbReference type="PANTHER" id="PTHR11219">
    <property type="entry name" value="TENEURIN AND N-ACETYLGLUCOSAMINE-1-PHOSPHODIESTER ALPHA-N-ACETYLGLUCOSAMINIDASE"/>
    <property type="match status" value="1"/>
</dbReference>
<keyword evidence="6" id="KW-1185">Reference proteome</keyword>
<evidence type="ECO:0000259" key="4">
    <source>
        <dbReference type="Pfam" id="PF25021"/>
    </source>
</evidence>
<dbReference type="InterPro" id="IPR056822">
    <property type="entry name" value="TEN_NHL"/>
</dbReference>
<dbReference type="Gene3D" id="2.120.10.30">
    <property type="entry name" value="TolB, C-terminal domain"/>
    <property type="match status" value="1"/>
</dbReference>
<dbReference type="AlphaFoldDB" id="A0A653D7S0"/>
<accession>A0A653D7S0</accession>
<gene>
    <name evidence="5" type="ORF">CALMAC_LOCUS14576</name>
</gene>
<dbReference type="InterPro" id="IPR011042">
    <property type="entry name" value="6-blade_b-propeller_TolB-like"/>
</dbReference>
<feature type="domain" description="Teneurin NHL" evidence="4">
    <location>
        <begin position="19"/>
        <end position="83"/>
    </location>
</feature>
<dbReference type="GO" id="GO:0008045">
    <property type="term" value="P:motor neuron axon guidance"/>
    <property type="evidence" value="ECO:0007669"/>
    <property type="project" value="TreeGrafter"/>
</dbReference>
<keyword evidence="3" id="KW-1015">Disulfide bond</keyword>
<dbReference type="Proteomes" id="UP000410492">
    <property type="component" value="Unassembled WGS sequence"/>
</dbReference>
<proteinExistence type="predicted"/>
<dbReference type="OrthoDB" id="442731at2759"/>
<evidence type="ECO:0000256" key="1">
    <source>
        <dbReference type="ARBA" id="ARBA00022536"/>
    </source>
</evidence>
<evidence type="ECO:0000313" key="6">
    <source>
        <dbReference type="Proteomes" id="UP000410492"/>
    </source>
</evidence>
<keyword evidence="2" id="KW-0677">Repeat</keyword>
<organism evidence="5 6">
    <name type="scientific">Callosobruchus maculatus</name>
    <name type="common">Southern cowpea weevil</name>
    <name type="synonym">Pulse bruchid</name>
    <dbReference type="NCBI Taxonomy" id="64391"/>
    <lineage>
        <taxon>Eukaryota</taxon>
        <taxon>Metazoa</taxon>
        <taxon>Ecdysozoa</taxon>
        <taxon>Arthropoda</taxon>
        <taxon>Hexapoda</taxon>
        <taxon>Insecta</taxon>
        <taxon>Pterygota</taxon>
        <taxon>Neoptera</taxon>
        <taxon>Endopterygota</taxon>
        <taxon>Coleoptera</taxon>
        <taxon>Polyphaga</taxon>
        <taxon>Cucujiformia</taxon>
        <taxon>Chrysomeloidea</taxon>
        <taxon>Chrysomelidae</taxon>
        <taxon>Bruchinae</taxon>
        <taxon>Bruchini</taxon>
        <taxon>Callosobruchus</taxon>
    </lineage>
</organism>
<keyword evidence="1" id="KW-0245">EGF-like domain</keyword>